<dbReference type="Proteomes" id="UP000270046">
    <property type="component" value="Chromosome"/>
</dbReference>
<dbReference type="InterPro" id="IPR006115">
    <property type="entry name" value="6PGDH_NADP-bd"/>
</dbReference>
<evidence type="ECO:0000256" key="2">
    <source>
        <dbReference type="ARBA" id="ARBA00023027"/>
    </source>
</evidence>
<feature type="domain" description="6-phosphogluconate dehydrogenase NADP-binding" evidence="4">
    <location>
        <begin position="4"/>
        <end position="160"/>
    </location>
</feature>
<organism evidence="6 7">
    <name type="scientific">Mucilaginibacter celer</name>
    <dbReference type="NCBI Taxonomy" id="2305508"/>
    <lineage>
        <taxon>Bacteria</taxon>
        <taxon>Pseudomonadati</taxon>
        <taxon>Bacteroidota</taxon>
        <taxon>Sphingobacteriia</taxon>
        <taxon>Sphingobacteriales</taxon>
        <taxon>Sphingobacteriaceae</taxon>
        <taxon>Mucilaginibacter</taxon>
    </lineage>
</organism>
<evidence type="ECO:0000256" key="3">
    <source>
        <dbReference type="PIRSR" id="PIRSR000103-1"/>
    </source>
</evidence>
<feature type="domain" description="3-hydroxyisobutyrate dehydrogenase-like NAD-binding" evidence="5">
    <location>
        <begin position="169"/>
        <end position="281"/>
    </location>
</feature>
<dbReference type="RefSeq" id="WP_119408408.1">
    <property type="nucleotide sequence ID" value="NZ_CP032869.1"/>
</dbReference>
<dbReference type="InterPro" id="IPR013328">
    <property type="entry name" value="6PGD_dom2"/>
</dbReference>
<evidence type="ECO:0000313" key="6">
    <source>
        <dbReference type="EMBL" id="AYL94696.1"/>
    </source>
</evidence>
<dbReference type="InterPro" id="IPR008927">
    <property type="entry name" value="6-PGluconate_DH-like_C_sf"/>
</dbReference>
<dbReference type="InterPro" id="IPR029154">
    <property type="entry name" value="HIBADH-like_NADP-bd"/>
</dbReference>
<dbReference type="EMBL" id="CP032869">
    <property type="protein sequence ID" value="AYL94696.1"/>
    <property type="molecule type" value="Genomic_DNA"/>
</dbReference>
<evidence type="ECO:0000256" key="1">
    <source>
        <dbReference type="ARBA" id="ARBA00023002"/>
    </source>
</evidence>
<dbReference type="Pfam" id="PF14833">
    <property type="entry name" value="NAD_binding_11"/>
    <property type="match status" value="1"/>
</dbReference>
<dbReference type="SUPFAM" id="SSF51735">
    <property type="entry name" value="NAD(P)-binding Rossmann-fold domains"/>
    <property type="match status" value="1"/>
</dbReference>
<sequence length="295" mass="31588">MKTTIGFIGLGNMGTPIAKNLLAAGYQLQVYNRTLAKIDELGTEGVTRCQSPAEAANSVPFVISMLSDDTVLRESVTGDGGILKTLQPNAVHISMSTISPDTAEELAALHEQAGNRYLASPVFGRPEAADARKLWICISGDEQTKADARPILDCLGQAVIDFGDKTAGANVVKIAGNFMIMASMEMMAEAYTLAEKNGLDRVQVSEFFGSTLFAAPIFQNYGKAIANKQYQPVGFKSKLGYKDARLAFKLSQTSEMPMPTVNTVHNRLLTAVAKGWGEADWVEGVSRGVSEDAGL</sequence>
<evidence type="ECO:0000313" key="7">
    <source>
        <dbReference type="Proteomes" id="UP000270046"/>
    </source>
</evidence>
<keyword evidence="2" id="KW-0520">NAD</keyword>
<reference evidence="6 7" key="1">
    <citation type="submission" date="2018-10" db="EMBL/GenBank/DDBJ databases">
        <title>Genome sequencing of Mucilaginibacter sp. HYN0043.</title>
        <authorList>
            <person name="Kim M."/>
            <person name="Yi H."/>
        </authorList>
    </citation>
    <scope>NUCLEOTIDE SEQUENCE [LARGE SCALE GENOMIC DNA]</scope>
    <source>
        <strain evidence="6 7">HYN0043</strain>
    </source>
</reference>
<proteinExistence type="predicted"/>
<dbReference type="Gene3D" id="1.10.1040.10">
    <property type="entry name" value="N-(1-d-carboxylethyl)-l-norvaline Dehydrogenase, domain 2"/>
    <property type="match status" value="1"/>
</dbReference>
<keyword evidence="1" id="KW-0560">Oxidoreductase</keyword>
<dbReference type="InterPro" id="IPR051265">
    <property type="entry name" value="HIBADH-related_NP60_sf"/>
</dbReference>
<protein>
    <submittedName>
        <fullName evidence="6">NAD(P)-dependent oxidoreductase</fullName>
    </submittedName>
</protein>
<dbReference type="PANTHER" id="PTHR43580:SF8">
    <property type="entry name" value="6-PHOSPHOGLUCONATE DEHYDROGENASE NADP-BINDING DOMAIN-CONTAINING PROTEIN-RELATED"/>
    <property type="match status" value="1"/>
</dbReference>
<dbReference type="PIRSF" id="PIRSF000103">
    <property type="entry name" value="HIBADH"/>
    <property type="match status" value="1"/>
</dbReference>
<gene>
    <name evidence="6" type="ORF">HYN43_005025</name>
</gene>
<dbReference type="InterPro" id="IPR036291">
    <property type="entry name" value="NAD(P)-bd_dom_sf"/>
</dbReference>
<dbReference type="OrthoDB" id="9786703at2"/>
<name>A0A494VIH6_9SPHI</name>
<dbReference type="KEGG" id="muh:HYN43_005025"/>
<dbReference type="InterPro" id="IPR015815">
    <property type="entry name" value="HIBADH-related"/>
</dbReference>
<feature type="active site" evidence="3">
    <location>
        <position position="173"/>
    </location>
</feature>
<dbReference type="Gene3D" id="3.40.50.720">
    <property type="entry name" value="NAD(P)-binding Rossmann-like Domain"/>
    <property type="match status" value="1"/>
</dbReference>
<dbReference type="GO" id="GO:0016491">
    <property type="term" value="F:oxidoreductase activity"/>
    <property type="evidence" value="ECO:0007669"/>
    <property type="project" value="UniProtKB-KW"/>
</dbReference>
<keyword evidence="7" id="KW-1185">Reference proteome</keyword>
<dbReference type="AlphaFoldDB" id="A0A494VIH6"/>
<dbReference type="GO" id="GO:0050661">
    <property type="term" value="F:NADP binding"/>
    <property type="evidence" value="ECO:0007669"/>
    <property type="project" value="InterPro"/>
</dbReference>
<evidence type="ECO:0000259" key="4">
    <source>
        <dbReference type="Pfam" id="PF03446"/>
    </source>
</evidence>
<dbReference type="Pfam" id="PF03446">
    <property type="entry name" value="NAD_binding_2"/>
    <property type="match status" value="1"/>
</dbReference>
<accession>A0A494VIH6</accession>
<evidence type="ECO:0000259" key="5">
    <source>
        <dbReference type="Pfam" id="PF14833"/>
    </source>
</evidence>
<dbReference type="GO" id="GO:0051287">
    <property type="term" value="F:NAD binding"/>
    <property type="evidence" value="ECO:0007669"/>
    <property type="project" value="InterPro"/>
</dbReference>
<dbReference type="PANTHER" id="PTHR43580">
    <property type="entry name" value="OXIDOREDUCTASE GLYR1-RELATED"/>
    <property type="match status" value="1"/>
</dbReference>
<dbReference type="SUPFAM" id="SSF48179">
    <property type="entry name" value="6-phosphogluconate dehydrogenase C-terminal domain-like"/>
    <property type="match status" value="1"/>
</dbReference>